<gene>
    <name evidence="1" type="ORF">HFZ78_31365</name>
</gene>
<name>A0A6H1PAP8_PRIMG</name>
<organism evidence="1 2">
    <name type="scientific">Priestia megaterium</name>
    <name type="common">Bacillus megaterium</name>
    <dbReference type="NCBI Taxonomy" id="1404"/>
    <lineage>
        <taxon>Bacteria</taxon>
        <taxon>Bacillati</taxon>
        <taxon>Bacillota</taxon>
        <taxon>Bacilli</taxon>
        <taxon>Bacillales</taxon>
        <taxon>Bacillaceae</taxon>
        <taxon>Priestia</taxon>
    </lineage>
</organism>
<dbReference type="AlphaFoldDB" id="A0A6H1PAP8"/>
<evidence type="ECO:0000313" key="2">
    <source>
        <dbReference type="Proteomes" id="UP000501868"/>
    </source>
</evidence>
<sequence length="54" mass="6604">MLKMFLKGKYYYHLIQHRHNALLQQDCLDEELRAKFMIRASYHNSKVVEFGFKI</sequence>
<reference evidence="1 2" key="2">
    <citation type="submission" date="2020-04" db="EMBL/GenBank/DDBJ databases">
        <authorList>
            <person name="Fomenkov A."/>
            <person name="Anton B.P."/>
            <person name="Roberts R.J."/>
        </authorList>
    </citation>
    <scope>NUCLEOTIDE SEQUENCE [LARGE SCALE GENOMIC DNA]</scope>
    <source>
        <strain evidence="1 2">S2</strain>
    </source>
</reference>
<proteinExistence type="predicted"/>
<dbReference type="EMBL" id="CP051128">
    <property type="protein sequence ID" value="QIZ10669.1"/>
    <property type="molecule type" value="Genomic_DNA"/>
</dbReference>
<reference evidence="1 2" key="1">
    <citation type="submission" date="2020-04" db="EMBL/GenBank/DDBJ databases">
        <title>Genome-Wide Identification of 5-Methylcytosine Sites in Bacterial Genomes By High-Throughput Sequencing of MspJI Restriction Fragments.</title>
        <authorList>
            <person name="Wu V."/>
        </authorList>
    </citation>
    <scope>NUCLEOTIDE SEQUENCE [LARGE SCALE GENOMIC DNA]</scope>
    <source>
        <strain evidence="1 2">S2</strain>
    </source>
</reference>
<protein>
    <submittedName>
        <fullName evidence="1">Uncharacterized protein</fullName>
    </submittedName>
</protein>
<evidence type="ECO:0000313" key="1">
    <source>
        <dbReference type="EMBL" id="QIZ10669.1"/>
    </source>
</evidence>
<dbReference type="Proteomes" id="UP000501868">
    <property type="component" value="Chromosome"/>
</dbReference>
<accession>A0A6H1PAP8</accession>